<gene>
    <name evidence="12" type="ORF">Tci_066040</name>
</gene>
<evidence type="ECO:0000256" key="7">
    <source>
        <dbReference type="ARBA" id="ARBA00022918"/>
    </source>
</evidence>
<keyword evidence="7" id="KW-0695">RNA-directed DNA polymerase</keyword>
<keyword evidence="6" id="KW-0229">DNA integration</keyword>
<protein>
    <submittedName>
        <fullName evidence="12">Uncharacterized mitochondrial protein AtMg00810-like</fullName>
    </submittedName>
</protein>
<feature type="compositionally biased region" description="Basic and acidic residues" evidence="10">
    <location>
        <begin position="996"/>
        <end position="1007"/>
    </location>
</feature>
<keyword evidence="5" id="KW-0460">Magnesium</keyword>
<dbReference type="EMBL" id="BKCJ010010988">
    <property type="protein sequence ID" value="GEU94062.1"/>
    <property type="molecule type" value="Genomic_DNA"/>
</dbReference>
<dbReference type="InterPro" id="IPR001584">
    <property type="entry name" value="Integrase_cat-core"/>
</dbReference>
<keyword evidence="2" id="KW-0479">Metal-binding</keyword>
<keyword evidence="8" id="KW-0239">DNA-directed DNA polymerase</keyword>
<dbReference type="GO" id="GO:0004519">
    <property type="term" value="F:endonuclease activity"/>
    <property type="evidence" value="ECO:0007669"/>
    <property type="project" value="UniProtKB-KW"/>
</dbReference>
<name>A0A6L2PAG9_TANCI</name>
<evidence type="ECO:0000256" key="6">
    <source>
        <dbReference type="ARBA" id="ARBA00022908"/>
    </source>
</evidence>
<evidence type="ECO:0000256" key="2">
    <source>
        <dbReference type="ARBA" id="ARBA00022723"/>
    </source>
</evidence>
<keyword evidence="8" id="KW-0808">Transferase</keyword>
<evidence type="ECO:0000256" key="4">
    <source>
        <dbReference type="ARBA" id="ARBA00022801"/>
    </source>
</evidence>
<proteinExistence type="predicted"/>
<keyword evidence="8" id="KW-0548">Nucleotidyltransferase</keyword>
<dbReference type="InterPro" id="IPR036397">
    <property type="entry name" value="RNaseH_sf"/>
</dbReference>
<evidence type="ECO:0000256" key="1">
    <source>
        <dbReference type="ARBA" id="ARBA00022722"/>
    </source>
</evidence>
<evidence type="ECO:0000259" key="11">
    <source>
        <dbReference type="PROSITE" id="PS50994"/>
    </source>
</evidence>
<keyword evidence="4" id="KW-0378">Hydrolase</keyword>
<sequence length="1421" mass="162863">MANLLEDIQCAGSVTRPPMLNRTDFASWQQRIRLYCQGKENGVNILKSINEGPFQMGAFRETLAEGEEGALHLGLKRPRVYSDISPEDRRGTKLQFKTAGLLFRMFRVDRIEVRGTMQGEQVQLVIGELRTELGCKSRSSKVGQDNAIDEDVDEPPVQDLALNVDNVFQTNECDAFDSDVDDAPIAQTMFMENLSSSYPIYDEAGPSYDSNILSKVHDHDNYQDAICMLHEVHEMHDNVQPNNVVESDADYTSDSNMILEQVELYKRRAKFELTEWEKKIKEQLRIVITDRNIKEENLKKKLYSVKMHLNSTINHNKSMVEEVASLKKDFKQKENKYLEEFLDIKALKEKDILCGRTLTQSLSVGQFCDSDLEVAFGKHSCYVRDTYGVELIKGSCGYNLYTISVEDKLKSSPICLLSKSFKNNHGYGTSINGKKYILVIVDDYSRFTRVKFLRSKDETPEFVTKFLMQIQAGLNKTIKFIRTDNHTEFVNQVLTKFYEKVGIFYQKSVPRTPRQNGVVERRNRTLLEVPQPDCVMVIALKWIYNVKLDEYGDVLKNKARLVAKGYRQEEGLQVSQSPGGIFINQSKFALEILKKFGMDSYDPVDTPMVDQLKLDEDPLGILIDQTCFRSMVGSLLYLTASRPDLVFTVCMCASAIALYCNNVQYSQSKHIDISHHLIHKMADENVPAPAPTRSDAQIHPFAAWILVDILQNTNFFRAFTASSSIPFIYIQQFQNMLTYEANTGAYSFQLDETRFVLDANLLREALEITPTDHAHQFVLPPSGDAIMDFVNEMGYIKVHIPSSSDALGHNYKTHNIHQRSASPFHLAEEDLRLGNLKFVPKGKEDEVFGLPIPNELILNNIKNAPYYIAYLKIVAKHDRNIAGEKEGKKKPVTSWQLKSNPIKVKSSRLVHAPKPNVTHVKPSKPSPAKHLQIVKFEPEPEPEHQGEGDECCRASYTDEFRIISSIMSSTYVENQVNLEEKTAELDQGQAGSDPGKTLESRPPPEHEFIDEDQAGPKPIKSHVALVGPNLEHTYDDFMANVYLNVHESLKFMADKHVIIEDPLSSTGTLSSMKNLDDAYTIEDQFLNDKSTEGEPEKLNTLDKRTQKLGSRVFTLDLQDLPHKINQTINEVIKEVVHIALQALLRDRFRELPEADMKEILHQRMFESGSYKSLPEHVALYEALETSMERANMDEFVAEKDKLRKRHRDDQDPHPPLPDSDPNLKDIDATYLPKLKTRLDWLKHVLEEDKLETPEPNWIIPFTDSLEMKECHRLLTDQVDLVNHEGHRLVPDVSKPLPLRGPPYFVLEELGPSLWIKSERDYNISATYNITHWWFKCKDFYITRHNALCDCRVVRSHMRILSVISIKTFKRYGYAFLKEIFTRKANYNEYKISEADFKNLHPNDFKDLYLLHLQGKLNHLPG</sequence>
<evidence type="ECO:0000256" key="9">
    <source>
        <dbReference type="ARBA" id="ARBA00023172"/>
    </source>
</evidence>
<dbReference type="GO" id="GO:0003676">
    <property type="term" value="F:nucleic acid binding"/>
    <property type="evidence" value="ECO:0007669"/>
    <property type="project" value="InterPro"/>
</dbReference>
<dbReference type="SUPFAM" id="SSF53098">
    <property type="entry name" value="Ribonuclease H-like"/>
    <property type="match status" value="1"/>
</dbReference>
<dbReference type="GO" id="GO:0006310">
    <property type="term" value="P:DNA recombination"/>
    <property type="evidence" value="ECO:0007669"/>
    <property type="project" value="UniProtKB-KW"/>
</dbReference>
<dbReference type="PANTHER" id="PTHR42648:SF11">
    <property type="entry name" value="TRANSPOSON TY4-P GAG-POL POLYPROTEIN"/>
    <property type="match status" value="1"/>
</dbReference>
<dbReference type="PROSITE" id="PS50994">
    <property type="entry name" value="INTEGRASE"/>
    <property type="match status" value="1"/>
</dbReference>
<feature type="region of interest" description="Disordered" evidence="10">
    <location>
        <begin position="1202"/>
        <end position="1224"/>
    </location>
</feature>
<reference evidence="12" key="1">
    <citation type="journal article" date="2019" name="Sci. Rep.">
        <title>Draft genome of Tanacetum cinerariifolium, the natural source of mosquito coil.</title>
        <authorList>
            <person name="Yamashiro T."/>
            <person name="Shiraishi A."/>
            <person name="Satake H."/>
            <person name="Nakayama K."/>
        </authorList>
    </citation>
    <scope>NUCLEOTIDE SEQUENCE</scope>
</reference>
<dbReference type="GO" id="GO:0015074">
    <property type="term" value="P:DNA integration"/>
    <property type="evidence" value="ECO:0007669"/>
    <property type="project" value="UniProtKB-KW"/>
</dbReference>
<evidence type="ECO:0000256" key="8">
    <source>
        <dbReference type="ARBA" id="ARBA00022932"/>
    </source>
</evidence>
<evidence type="ECO:0000313" key="12">
    <source>
        <dbReference type="EMBL" id="GEU94062.1"/>
    </source>
</evidence>
<keyword evidence="9" id="KW-0233">DNA recombination</keyword>
<dbReference type="GO" id="GO:0046872">
    <property type="term" value="F:metal ion binding"/>
    <property type="evidence" value="ECO:0007669"/>
    <property type="project" value="UniProtKB-KW"/>
</dbReference>
<dbReference type="Pfam" id="PF00665">
    <property type="entry name" value="rve"/>
    <property type="match status" value="1"/>
</dbReference>
<dbReference type="GO" id="GO:0003887">
    <property type="term" value="F:DNA-directed DNA polymerase activity"/>
    <property type="evidence" value="ECO:0007669"/>
    <property type="project" value="UniProtKB-KW"/>
</dbReference>
<feature type="region of interest" description="Disordered" evidence="10">
    <location>
        <begin position="985"/>
        <end position="1015"/>
    </location>
</feature>
<feature type="domain" description="Integrase catalytic" evidence="11">
    <location>
        <begin position="409"/>
        <end position="586"/>
    </location>
</feature>
<keyword evidence="1" id="KW-0540">Nuclease</keyword>
<evidence type="ECO:0000256" key="10">
    <source>
        <dbReference type="SAM" id="MobiDB-lite"/>
    </source>
</evidence>
<dbReference type="GO" id="GO:0003964">
    <property type="term" value="F:RNA-directed DNA polymerase activity"/>
    <property type="evidence" value="ECO:0007669"/>
    <property type="project" value="UniProtKB-KW"/>
</dbReference>
<dbReference type="GO" id="GO:0016787">
    <property type="term" value="F:hydrolase activity"/>
    <property type="evidence" value="ECO:0007669"/>
    <property type="project" value="UniProtKB-KW"/>
</dbReference>
<comment type="caution">
    <text evidence="12">The sequence shown here is derived from an EMBL/GenBank/DDBJ whole genome shotgun (WGS) entry which is preliminary data.</text>
</comment>
<dbReference type="InterPro" id="IPR012337">
    <property type="entry name" value="RNaseH-like_sf"/>
</dbReference>
<evidence type="ECO:0000256" key="3">
    <source>
        <dbReference type="ARBA" id="ARBA00022759"/>
    </source>
</evidence>
<evidence type="ECO:0000256" key="5">
    <source>
        <dbReference type="ARBA" id="ARBA00022842"/>
    </source>
</evidence>
<dbReference type="InterPro" id="IPR039537">
    <property type="entry name" value="Retrotran_Ty1/copia-like"/>
</dbReference>
<dbReference type="Gene3D" id="3.30.420.10">
    <property type="entry name" value="Ribonuclease H-like superfamily/Ribonuclease H"/>
    <property type="match status" value="1"/>
</dbReference>
<dbReference type="PANTHER" id="PTHR42648">
    <property type="entry name" value="TRANSPOSASE, PUTATIVE-RELATED"/>
    <property type="match status" value="1"/>
</dbReference>
<feature type="compositionally biased region" description="Basic and acidic residues" evidence="10">
    <location>
        <begin position="1202"/>
        <end position="1212"/>
    </location>
</feature>
<organism evidence="12">
    <name type="scientific">Tanacetum cinerariifolium</name>
    <name type="common">Dalmatian daisy</name>
    <name type="synonym">Chrysanthemum cinerariifolium</name>
    <dbReference type="NCBI Taxonomy" id="118510"/>
    <lineage>
        <taxon>Eukaryota</taxon>
        <taxon>Viridiplantae</taxon>
        <taxon>Streptophyta</taxon>
        <taxon>Embryophyta</taxon>
        <taxon>Tracheophyta</taxon>
        <taxon>Spermatophyta</taxon>
        <taxon>Magnoliopsida</taxon>
        <taxon>eudicotyledons</taxon>
        <taxon>Gunneridae</taxon>
        <taxon>Pentapetalae</taxon>
        <taxon>asterids</taxon>
        <taxon>campanulids</taxon>
        <taxon>Asterales</taxon>
        <taxon>Asteraceae</taxon>
        <taxon>Asteroideae</taxon>
        <taxon>Anthemideae</taxon>
        <taxon>Anthemidinae</taxon>
        <taxon>Tanacetum</taxon>
    </lineage>
</organism>
<accession>A0A6L2PAG9</accession>
<keyword evidence="3" id="KW-0255">Endonuclease</keyword>